<dbReference type="AlphaFoldDB" id="A0A316AQM8"/>
<dbReference type="InterPro" id="IPR039935">
    <property type="entry name" value="YML079W-like"/>
</dbReference>
<accession>A0A316AQM8</accession>
<evidence type="ECO:0000313" key="3">
    <source>
        <dbReference type="Proteomes" id="UP000245880"/>
    </source>
</evidence>
<organism evidence="2 3">
    <name type="scientific">Dyadobacter jejuensis</name>
    <dbReference type="NCBI Taxonomy" id="1082580"/>
    <lineage>
        <taxon>Bacteria</taxon>
        <taxon>Pseudomonadati</taxon>
        <taxon>Bacteroidota</taxon>
        <taxon>Cytophagia</taxon>
        <taxon>Cytophagales</taxon>
        <taxon>Spirosomataceae</taxon>
        <taxon>Dyadobacter</taxon>
    </lineage>
</organism>
<proteinExistence type="predicted"/>
<protein>
    <recommendedName>
        <fullName evidence="1">DUF985 domain-containing protein</fullName>
    </recommendedName>
</protein>
<comment type="caution">
    <text evidence="2">The sequence shown here is derived from an EMBL/GenBank/DDBJ whole genome shotgun (WGS) entry which is preliminary data.</text>
</comment>
<feature type="domain" description="DUF985" evidence="1">
    <location>
        <begin position="23"/>
        <end position="162"/>
    </location>
</feature>
<dbReference type="PANTHER" id="PTHR33387:SF3">
    <property type="entry name" value="DUF985 DOMAIN-CONTAINING PROTEIN"/>
    <property type="match status" value="1"/>
</dbReference>
<evidence type="ECO:0000259" key="1">
    <source>
        <dbReference type="Pfam" id="PF06172"/>
    </source>
</evidence>
<name>A0A316AQM8_9BACT</name>
<keyword evidence="3" id="KW-1185">Reference proteome</keyword>
<reference evidence="2 3" key="1">
    <citation type="submission" date="2018-03" db="EMBL/GenBank/DDBJ databases">
        <title>Genomic Encyclopedia of Archaeal and Bacterial Type Strains, Phase II (KMG-II): from individual species to whole genera.</title>
        <authorList>
            <person name="Goeker M."/>
        </authorList>
    </citation>
    <scope>NUCLEOTIDE SEQUENCE [LARGE SCALE GENOMIC DNA]</scope>
    <source>
        <strain evidence="2 3">DSM 100346</strain>
    </source>
</reference>
<dbReference type="SUPFAM" id="SSF51182">
    <property type="entry name" value="RmlC-like cupins"/>
    <property type="match status" value="1"/>
</dbReference>
<dbReference type="EMBL" id="QGDT01000002">
    <property type="protein sequence ID" value="PWJ59504.1"/>
    <property type="molecule type" value="Genomic_DNA"/>
</dbReference>
<dbReference type="Gene3D" id="2.60.120.10">
    <property type="entry name" value="Jelly Rolls"/>
    <property type="match status" value="1"/>
</dbReference>
<dbReference type="InterPro" id="IPR014710">
    <property type="entry name" value="RmlC-like_jellyroll"/>
</dbReference>
<dbReference type="Proteomes" id="UP000245880">
    <property type="component" value="Unassembled WGS sequence"/>
</dbReference>
<evidence type="ECO:0000313" key="2">
    <source>
        <dbReference type="EMBL" id="PWJ59504.1"/>
    </source>
</evidence>
<dbReference type="CDD" id="cd06121">
    <property type="entry name" value="cupin_YML079wp"/>
    <property type="match status" value="1"/>
</dbReference>
<dbReference type="PANTHER" id="PTHR33387">
    <property type="entry name" value="RMLC-LIKE JELLY ROLL FOLD PROTEIN"/>
    <property type="match status" value="1"/>
</dbReference>
<dbReference type="InterPro" id="IPR011051">
    <property type="entry name" value="RmlC_Cupin_sf"/>
</dbReference>
<sequence>MCPVIYQVSTLLYPITMKPADFWIQQYQLQPHPEGGHYAEMYRSTGMIDQNALPTHFKGDRAYCTGIYFLLEQGQISAFHRILSDELWHFYAGESLEIYVLDPRYKTKYTIKLGNNPENGEVFQAVVPAGAWFASRPMSNSAYSLVGCTVAPGFDFEDFEMADRKLLGREFPAHIDLITELTYS</sequence>
<gene>
    <name evidence="2" type="ORF">CLV98_102338</name>
</gene>
<dbReference type="InterPro" id="IPR009327">
    <property type="entry name" value="Cupin_DUF985"/>
</dbReference>
<dbReference type="Pfam" id="PF06172">
    <property type="entry name" value="Cupin_5"/>
    <property type="match status" value="1"/>
</dbReference>